<gene>
    <name evidence="2" type="ORF">IWQ60_010605</name>
</gene>
<feature type="domain" description="LDB19 N-terminal" evidence="1">
    <location>
        <begin position="64"/>
        <end position="149"/>
    </location>
</feature>
<dbReference type="InterPro" id="IPR024391">
    <property type="entry name" value="LDB19_N"/>
</dbReference>
<dbReference type="Pfam" id="PF13002">
    <property type="entry name" value="LDB19"/>
    <property type="match status" value="1"/>
</dbReference>
<reference evidence="2" key="1">
    <citation type="submission" date="2022-07" db="EMBL/GenBank/DDBJ databases">
        <title>Phylogenomic reconstructions and comparative analyses of Kickxellomycotina fungi.</title>
        <authorList>
            <person name="Reynolds N.K."/>
            <person name="Stajich J.E."/>
            <person name="Barry K."/>
            <person name="Grigoriev I.V."/>
            <person name="Crous P."/>
            <person name="Smith M.E."/>
        </authorList>
    </citation>
    <scope>NUCLEOTIDE SEQUENCE</scope>
    <source>
        <strain evidence="2">RSA 861</strain>
    </source>
</reference>
<keyword evidence="3" id="KW-1185">Reference proteome</keyword>
<sequence>MKILPTNIAFDISHTSLTIDLLQNPVILRGPARTCRGTVLNGYLSFATEEGAKLRALILNFKGVESINSSSQDTSIVTQRTVFSHTWQFLPLRVENHTVTAGHHSHYFEVALPGNLPETVQTGGARVEYRLTAMAIRPAFRKDLVVERPVLLQR</sequence>
<dbReference type="Gene3D" id="2.60.40.640">
    <property type="match status" value="1"/>
</dbReference>
<comment type="caution">
    <text evidence="2">The sequence shown here is derived from an EMBL/GenBank/DDBJ whole genome shotgun (WGS) entry which is preliminary data.</text>
</comment>
<dbReference type="InterPro" id="IPR014752">
    <property type="entry name" value="Arrestin-like_C"/>
</dbReference>
<accession>A0A9W8DJF3</accession>
<dbReference type="InterPro" id="IPR014756">
    <property type="entry name" value="Ig_E-set"/>
</dbReference>
<evidence type="ECO:0000259" key="1">
    <source>
        <dbReference type="Pfam" id="PF13002"/>
    </source>
</evidence>
<proteinExistence type="predicted"/>
<dbReference type="AlphaFoldDB" id="A0A9W8DJF3"/>
<evidence type="ECO:0000313" key="2">
    <source>
        <dbReference type="EMBL" id="KAJ1910543.1"/>
    </source>
</evidence>
<dbReference type="OrthoDB" id="2333384at2759"/>
<dbReference type="Proteomes" id="UP001150569">
    <property type="component" value="Unassembled WGS sequence"/>
</dbReference>
<dbReference type="SUPFAM" id="SSF81296">
    <property type="entry name" value="E set domains"/>
    <property type="match status" value="1"/>
</dbReference>
<evidence type="ECO:0000313" key="3">
    <source>
        <dbReference type="Proteomes" id="UP001150569"/>
    </source>
</evidence>
<name>A0A9W8DJF3_9FUNG</name>
<dbReference type="EMBL" id="JANBPT010001037">
    <property type="protein sequence ID" value="KAJ1910543.1"/>
    <property type="molecule type" value="Genomic_DNA"/>
</dbReference>
<organism evidence="2 3">
    <name type="scientific">Tieghemiomyces parasiticus</name>
    <dbReference type="NCBI Taxonomy" id="78921"/>
    <lineage>
        <taxon>Eukaryota</taxon>
        <taxon>Fungi</taxon>
        <taxon>Fungi incertae sedis</taxon>
        <taxon>Zoopagomycota</taxon>
        <taxon>Kickxellomycotina</taxon>
        <taxon>Dimargaritomycetes</taxon>
        <taxon>Dimargaritales</taxon>
        <taxon>Dimargaritaceae</taxon>
        <taxon>Tieghemiomyces</taxon>
    </lineage>
</organism>
<protein>
    <recommendedName>
        <fullName evidence="1">LDB19 N-terminal domain-containing protein</fullName>
    </recommendedName>
</protein>
<feature type="non-terminal residue" evidence="2">
    <location>
        <position position="154"/>
    </location>
</feature>